<protein>
    <submittedName>
        <fullName evidence="6">Uncharacterized protein</fullName>
    </submittedName>
</protein>
<feature type="coiled-coil region" evidence="4">
    <location>
        <begin position="856"/>
        <end position="961"/>
    </location>
</feature>
<feature type="compositionally biased region" description="Basic and acidic residues" evidence="5">
    <location>
        <begin position="646"/>
        <end position="656"/>
    </location>
</feature>
<feature type="region of interest" description="Disordered" evidence="5">
    <location>
        <begin position="2161"/>
        <end position="2187"/>
    </location>
</feature>
<feature type="region of interest" description="Disordered" evidence="5">
    <location>
        <begin position="1251"/>
        <end position="1279"/>
    </location>
</feature>
<feature type="repeat" description="ANK" evidence="3">
    <location>
        <begin position="157"/>
        <end position="189"/>
    </location>
</feature>
<feature type="coiled-coil region" evidence="4">
    <location>
        <begin position="1694"/>
        <end position="1944"/>
    </location>
</feature>
<feature type="coiled-coil region" evidence="4">
    <location>
        <begin position="311"/>
        <end position="338"/>
    </location>
</feature>
<feature type="compositionally biased region" description="Basic and acidic residues" evidence="5">
    <location>
        <begin position="1266"/>
        <end position="1277"/>
    </location>
</feature>
<feature type="coiled-coil region" evidence="4">
    <location>
        <begin position="1977"/>
        <end position="2067"/>
    </location>
</feature>
<feature type="compositionally biased region" description="Low complexity" evidence="5">
    <location>
        <begin position="1544"/>
        <end position="1560"/>
    </location>
</feature>
<feature type="compositionally biased region" description="Basic and acidic residues" evidence="5">
    <location>
        <begin position="2347"/>
        <end position="2370"/>
    </location>
</feature>
<keyword evidence="2 3" id="KW-0040">ANK repeat</keyword>
<feature type="region of interest" description="Disordered" evidence="5">
    <location>
        <begin position="821"/>
        <end position="851"/>
    </location>
</feature>
<gene>
    <name evidence="6" type="ORF">CYMTET_21183</name>
</gene>
<evidence type="ECO:0000256" key="4">
    <source>
        <dbReference type="SAM" id="Coils"/>
    </source>
</evidence>
<feature type="compositionally biased region" description="Polar residues" evidence="5">
    <location>
        <begin position="483"/>
        <end position="499"/>
    </location>
</feature>
<dbReference type="EMBL" id="LGRX02010401">
    <property type="protein sequence ID" value="KAK3270421.1"/>
    <property type="molecule type" value="Genomic_DNA"/>
</dbReference>
<feature type="repeat" description="ANK" evidence="3">
    <location>
        <begin position="46"/>
        <end position="78"/>
    </location>
</feature>
<dbReference type="InterPro" id="IPR036770">
    <property type="entry name" value="Ankyrin_rpt-contain_sf"/>
</dbReference>
<evidence type="ECO:0000256" key="1">
    <source>
        <dbReference type="ARBA" id="ARBA00022737"/>
    </source>
</evidence>
<feature type="compositionally biased region" description="Polar residues" evidence="5">
    <location>
        <begin position="840"/>
        <end position="851"/>
    </location>
</feature>
<proteinExistence type="predicted"/>
<dbReference type="SUPFAM" id="SSF48403">
    <property type="entry name" value="Ankyrin repeat"/>
    <property type="match status" value="1"/>
</dbReference>
<dbReference type="SMART" id="SM00248">
    <property type="entry name" value="ANK"/>
    <property type="match status" value="6"/>
</dbReference>
<accession>A0AAE0L351</accession>
<feature type="compositionally biased region" description="Basic and acidic residues" evidence="5">
    <location>
        <begin position="821"/>
        <end position="834"/>
    </location>
</feature>
<keyword evidence="1" id="KW-0677">Repeat</keyword>
<dbReference type="PROSITE" id="PS50297">
    <property type="entry name" value="ANK_REP_REGION"/>
    <property type="match status" value="3"/>
</dbReference>
<feature type="region of interest" description="Disordered" evidence="5">
    <location>
        <begin position="1299"/>
        <end position="1320"/>
    </location>
</feature>
<dbReference type="PANTHER" id="PTHR24126:SF14">
    <property type="entry name" value="ANK_REP_REGION DOMAIN-CONTAINING PROTEIN"/>
    <property type="match status" value="1"/>
</dbReference>
<evidence type="ECO:0000256" key="5">
    <source>
        <dbReference type="SAM" id="MobiDB-lite"/>
    </source>
</evidence>
<feature type="region of interest" description="Disordered" evidence="5">
    <location>
        <begin position="275"/>
        <end position="304"/>
    </location>
</feature>
<feature type="coiled-coil region" evidence="4">
    <location>
        <begin position="1172"/>
        <end position="1223"/>
    </location>
</feature>
<feature type="region of interest" description="Disordered" evidence="5">
    <location>
        <begin position="402"/>
        <end position="694"/>
    </location>
</feature>
<reference evidence="6 7" key="1">
    <citation type="journal article" date="2015" name="Genome Biol. Evol.">
        <title>Comparative Genomics of a Bacterivorous Green Alga Reveals Evolutionary Causalities and Consequences of Phago-Mixotrophic Mode of Nutrition.</title>
        <authorList>
            <person name="Burns J.A."/>
            <person name="Paasch A."/>
            <person name="Narechania A."/>
            <person name="Kim E."/>
        </authorList>
    </citation>
    <scope>NUCLEOTIDE SEQUENCE [LARGE SCALE GENOMIC DNA]</scope>
    <source>
        <strain evidence="6 7">PLY_AMNH</strain>
    </source>
</reference>
<feature type="compositionally biased region" description="Low complexity" evidence="5">
    <location>
        <begin position="561"/>
        <end position="571"/>
    </location>
</feature>
<dbReference type="Pfam" id="PF12796">
    <property type="entry name" value="Ank_2"/>
    <property type="match status" value="1"/>
</dbReference>
<dbReference type="Pfam" id="PF00023">
    <property type="entry name" value="Ank"/>
    <property type="match status" value="1"/>
</dbReference>
<evidence type="ECO:0000313" key="6">
    <source>
        <dbReference type="EMBL" id="KAK3270421.1"/>
    </source>
</evidence>
<sequence length="2518" mass="276404">MALAKLKRTKTFQATNPVADAIAEDDLQILISWIEEGADVNAVDTRGLAPLHWACRYGSAQMAAYLIDSGADVSALASSGSMSPLMLAILPNSCDAGICYPEVVKLLLERGAPATAAPEPRGLTALHLAAIAGHPNIVNLLVKHGAAVNAQAGQQQSGYSPLHLAFVHGHEKVVEELISLGADTNQKDHHGRTPIQVGQDVTNRNEIQTKRDLIEKTELRLQSTPSVHEMARKASLADQLAEKDGIAQRPRTPSGNKIAFRVAAKVAKGFGIAVGQDKEDPASSPSPKAEKSKTKSKLKSMLPTFKSKKPLADYKDALEHLEENKKRVASSRTSLEGKVLSLRKTISLDPKKMKAHDGTFEIVDGQDGEELGRDAAEGKKLTEEATGPDVPREVAVHKLPSHVGSVTSQGGSAADKRTQFHKKHITHREPEEGSNDLRSNAAASTRESSVADAPDREASTVSTPDEASSAPKRPPEPAPRSPQNVCQGPSEQPTVQSQGGLRGAPKGAMSPAAQRALFAKKQPAPEKPAEESEQPAPEKPAEESEQAQRVAQRVEYTSNKASAPAGASTAANDEVPDMQHRTARTHKSGVRFEEPPSTPRAGVDPALGSIAAKRATFSAHKSKSEGLVASQRQRESDDPTSIRSQDASRGHADATEHAPSSAEVAPMPSTLSQMRKFEELAARQEARPTKGIMKQKSLFFSSAPVQPNEVKPSGEKVKAIDHAGRAAALTLEVQELKRQLKVKEEEASWREATHSREVRELKELNEQLKAKEVAKSPQTLTLTRELDDLREQQRQEEVTRIAARRRESFLERELEGLQKELKAAHSDQEGHGDVAKGAAGSQQPSRPTSKQMWVNLHKVEKELEATKLDLDIKNQELVRLRRSRSSQITSSQEYQALQAELAELKVLRVKNQRRESLQNLKQLQNNPAGKWRTLERNVQELQEMKNRLAIQLEECVALKKSLTQATSRASGETPETRMMKESLSQMLVGSQGAAALKQMVSRKSSEVIELEMDAMAELNHMFREQVQEANSMHLLDLESLPGAQMGAASQAVDTAMLPESTSEPSDLKEAKVLIATLQKDQRDRSEQLEALRRRLETQREGAVAADEEAGAIEDAIEELGSLREELYFRHNSLALAGQAGGQGMEKNITVMANQMTALHCAEKVLRRTMHRKKNENLDAEAAQKHAAELQALEQQLDEQHAAGEELKRQLDEQLVARKEMEQQLPMETSSHEATAMGAKDEELEELKQTLTVETSSHEATVSKLMSSEKARQERDAEVEALQQQLATQAEELGALRGKVKEEADTREAAAAQQEQGAKDEQLEELKQTLTVETSSHEATVSKLMSSEKARQERDAEVEALQQQLATQAEELGALRGKVKEEADTREAATTTMDSEECPIDRAIENERELELVHKLHEATQALTPLQEELAVQQSYAETLQAQLKVEMEAAAVTSVLEQQLIMKRREVDKLKAQVEMQMSELAKLHSQATDSPRIPMPRRRAVTMSLDSDQAFRTAVKEQAAEIAALKLQLSRSADLATGSLEGTPTATSRASASPLAAASPEEDTAQCLENEHRQLLKQELLHCLITQSQMQGWLDALEGPAAGVKAQAPTPRNAMTQMEEKLEELQASGGGIEALECEVDSCNAENEQLLQQLLKKKMHGALDAGEGVDGSNECLKPECVVLRGERDGYREALEEETEVVELCQKENETLNQELETSSAELKVAKNEIKQVQQRLPTWNSAQGGGASDEELAAAKQEVSELKVQLAAESSRRATMSSEMAELKLQLEEEVSQRESVANGQLAAATQEMAELKLQLEEEVSRRESVANGQLAAATQEMAELKLQLEEEVSQRESVANSQLAAATQEMAELKLQLEEEVSRREDIMEEHAHLEEIAAAKAEMVLGELQRAENAKQEMLVETEELREQLTADVQAASRKSSVLEEQLELMAQARQTDEASAGQTAQEATTLCMEEPQEAERLRGQLQALQAELGAVKARLAAASEEEQCARGQLAEDAQRARDMEAEARAARAQLQEIQATAKRQEKLMAQADRDMVRLQNEMEALRRLQWAELAQAQAAHESLSGEVCRGQEELAEARLQHASELSVLRKAQAAADPEHLKERMLDFRLQAATKAASAAEVKANADAQVAMWQLRVTDPAWNASRLPPPRSPTRQHAPAPAGVTPHDTTDRVHRELMEYSATLSHIDEHMRRKDLLRHEREMAVNTVQIAASRQDHLEDMRDLYGKRAINGLEVDKATIRLLGEMVVAREDFLPQLGDASELVLRMASPACPPDDIGAPDVTKQPTSSSKGEAAEDGAQAHSFRTIVKKLAPKLQSNTDPQTTTKPARAREGKPRMSPENKRMAQEHRHPEAISSNQGKDPAVPEAQPIQSEGPAGPIIRPVEVVDAPIEVETKQLRILTKPQQLEDTDTAASSPTWATLHEQLTTPTHDARKGKKPPRKSTLNRQLLNTANRSRSSTLAAIVNYNSRYSQVGDRLLGKMAQLSDVPYLDPDHLSPDKF</sequence>
<feature type="coiled-coil region" evidence="4">
    <location>
        <begin position="1074"/>
        <end position="1125"/>
    </location>
</feature>
<name>A0AAE0L351_9CHLO</name>
<dbReference type="Proteomes" id="UP001190700">
    <property type="component" value="Unassembled WGS sequence"/>
</dbReference>
<comment type="caution">
    <text evidence="6">The sequence shown here is derived from an EMBL/GenBank/DDBJ whole genome shotgun (WGS) entry which is preliminary data.</text>
</comment>
<feature type="region of interest" description="Disordered" evidence="5">
    <location>
        <begin position="1539"/>
        <end position="1560"/>
    </location>
</feature>
<feature type="compositionally biased region" description="Polar residues" evidence="5">
    <location>
        <begin position="436"/>
        <end position="448"/>
    </location>
</feature>
<dbReference type="InterPro" id="IPR002110">
    <property type="entry name" value="Ankyrin_rpt"/>
</dbReference>
<feature type="compositionally biased region" description="Basic and acidic residues" evidence="5">
    <location>
        <begin position="675"/>
        <end position="688"/>
    </location>
</feature>
<feature type="compositionally biased region" description="Polar residues" evidence="5">
    <location>
        <begin position="1251"/>
        <end position="1265"/>
    </location>
</feature>
<feature type="region of interest" description="Disordered" evidence="5">
    <location>
        <begin position="2289"/>
        <end position="2398"/>
    </location>
</feature>
<feature type="coiled-coil region" evidence="4">
    <location>
        <begin position="726"/>
        <end position="774"/>
    </location>
</feature>
<dbReference type="PROSITE" id="PS50088">
    <property type="entry name" value="ANK_REPEAT"/>
    <property type="match status" value="3"/>
</dbReference>
<dbReference type="PRINTS" id="PR01415">
    <property type="entry name" value="ANKYRIN"/>
</dbReference>
<organism evidence="6 7">
    <name type="scientific">Cymbomonas tetramitiformis</name>
    <dbReference type="NCBI Taxonomy" id="36881"/>
    <lineage>
        <taxon>Eukaryota</taxon>
        <taxon>Viridiplantae</taxon>
        <taxon>Chlorophyta</taxon>
        <taxon>Pyramimonadophyceae</taxon>
        <taxon>Pyramimonadales</taxon>
        <taxon>Pyramimonadaceae</taxon>
        <taxon>Cymbomonas</taxon>
    </lineage>
</organism>
<dbReference type="PANTHER" id="PTHR24126">
    <property type="entry name" value="ANKYRIN REPEAT, PH AND SEC7 DOMAIN CONTAINING PROTEIN SECG-RELATED"/>
    <property type="match status" value="1"/>
</dbReference>
<feature type="compositionally biased region" description="Polar residues" evidence="5">
    <location>
        <begin position="2422"/>
        <end position="2447"/>
    </location>
</feature>
<keyword evidence="7" id="KW-1185">Reference proteome</keyword>
<feature type="region of interest" description="Disordered" evidence="5">
    <location>
        <begin position="2422"/>
        <end position="2462"/>
    </location>
</feature>
<keyword evidence="4" id="KW-0175">Coiled coil</keyword>
<evidence type="ECO:0000256" key="2">
    <source>
        <dbReference type="ARBA" id="ARBA00023043"/>
    </source>
</evidence>
<evidence type="ECO:0000256" key="3">
    <source>
        <dbReference type="PROSITE-ProRule" id="PRU00023"/>
    </source>
</evidence>
<feature type="repeat" description="ANK" evidence="3">
    <location>
        <begin position="121"/>
        <end position="153"/>
    </location>
</feature>
<evidence type="ECO:0000313" key="7">
    <source>
        <dbReference type="Proteomes" id="UP001190700"/>
    </source>
</evidence>
<dbReference type="Gene3D" id="1.25.40.20">
    <property type="entry name" value="Ankyrin repeat-containing domain"/>
    <property type="match status" value="2"/>
</dbReference>
<feature type="compositionally biased region" description="Polar residues" evidence="5">
    <location>
        <begin position="2333"/>
        <end position="2344"/>
    </location>
</feature>